<dbReference type="AlphaFoldDB" id="A0A6A6ZXR5"/>
<evidence type="ECO:0000313" key="3">
    <source>
        <dbReference type="EMBL" id="KAF2825842.1"/>
    </source>
</evidence>
<evidence type="ECO:0000313" key="4">
    <source>
        <dbReference type="Proteomes" id="UP000799424"/>
    </source>
</evidence>
<dbReference type="OrthoDB" id="5428040at2759"/>
<keyword evidence="2" id="KW-0812">Transmembrane</keyword>
<feature type="transmembrane region" description="Helical" evidence="2">
    <location>
        <begin position="633"/>
        <end position="657"/>
    </location>
</feature>
<evidence type="ECO:0000256" key="1">
    <source>
        <dbReference type="SAM" id="MobiDB-lite"/>
    </source>
</evidence>
<organism evidence="3 4">
    <name type="scientific">Ophiobolus disseminans</name>
    <dbReference type="NCBI Taxonomy" id="1469910"/>
    <lineage>
        <taxon>Eukaryota</taxon>
        <taxon>Fungi</taxon>
        <taxon>Dikarya</taxon>
        <taxon>Ascomycota</taxon>
        <taxon>Pezizomycotina</taxon>
        <taxon>Dothideomycetes</taxon>
        <taxon>Pleosporomycetidae</taxon>
        <taxon>Pleosporales</taxon>
        <taxon>Pleosporineae</taxon>
        <taxon>Phaeosphaeriaceae</taxon>
        <taxon>Ophiobolus</taxon>
    </lineage>
</organism>
<proteinExistence type="predicted"/>
<accession>A0A6A6ZXR5</accession>
<feature type="transmembrane region" description="Helical" evidence="2">
    <location>
        <begin position="84"/>
        <end position="110"/>
    </location>
</feature>
<keyword evidence="2" id="KW-1133">Transmembrane helix</keyword>
<feature type="transmembrane region" description="Helical" evidence="2">
    <location>
        <begin position="152"/>
        <end position="175"/>
    </location>
</feature>
<protein>
    <submittedName>
        <fullName evidence="3">Uncharacterized protein</fullName>
    </submittedName>
</protein>
<sequence>MYKAVETRSSFDGAPFSKPGPGVAIPHPRKRPWWTRIGRESLIFILTGCVAIVAALGLLAFLWGASDVDSRWRSVILSKRATQIVTISSAVIRTSISVQSGVLTAIIASVVLEQYDVLLKEAALLSIVRATTVGPHYVFWPIMRTLRQSRWFLVPSVSLAIVVTVASQFISTILLTDFGMTTIAGNISSFDVAYTSDMHPWGTNQWLSRPPSYPRFAEYVDPPLKGQDFVDTGPTYRAFLPIQNTIERSTLRAYDGPASILDSRVSCVRPSINISSLVVSPTAATNYDSYDTLLVSGTIYMNDTRKYPMLRSPYYLKPREFSSLVSVTGMNEGFMGQSRQANKTQTEWATSIHYLFEKEWWQSMDSIIGSEIPWSNITDRYLIVNTTGNVRDWVAKTGLKLPYKLESGREFKTDHEWVKNITSDDNPAKWKMMGDGPWSKATSGKGGVLSISFTLCFTHSWTGDYAISLASTRDGPEPVLEQRSDKKFGTGLIQRQLGATKNLLTLAQRNVFALLPPQAWRKLNSSLPDGDIQYGTELGRDLSTFYDLKNNTFATGILTSEDTGDNKARYVVNPAHATLFQGAIRATNNPAIALQALITVLTSMNYYNCFYAFTNTAPGTMSSSSEAQAPVRWTGFIIVMVIVWVHLSLMAVFIVLFSRVTEHSTIGNSWQAVSQVVSVDTSRMVEGSADMTDREVRAQAERAGVRTRYRLGRGIGVGRSQISAI</sequence>
<keyword evidence="2" id="KW-0472">Membrane</keyword>
<name>A0A6A6ZXR5_9PLEO</name>
<dbReference type="Proteomes" id="UP000799424">
    <property type="component" value="Unassembled WGS sequence"/>
</dbReference>
<evidence type="ECO:0000256" key="2">
    <source>
        <dbReference type="SAM" id="Phobius"/>
    </source>
</evidence>
<dbReference type="EMBL" id="MU006227">
    <property type="protein sequence ID" value="KAF2825842.1"/>
    <property type="molecule type" value="Genomic_DNA"/>
</dbReference>
<keyword evidence="4" id="KW-1185">Reference proteome</keyword>
<feature type="region of interest" description="Disordered" evidence="1">
    <location>
        <begin position="1"/>
        <end position="23"/>
    </location>
</feature>
<feature type="transmembrane region" description="Helical" evidence="2">
    <location>
        <begin position="42"/>
        <end position="63"/>
    </location>
</feature>
<gene>
    <name evidence="3" type="ORF">CC86DRAFT_35644</name>
</gene>
<reference evidence="3" key="1">
    <citation type="journal article" date="2020" name="Stud. Mycol.">
        <title>101 Dothideomycetes genomes: a test case for predicting lifestyles and emergence of pathogens.</title>
        <authorList>
            <person name="Haridas S."/>
            <person name="Albert R."/>
            <person name="Binder M."/>
            <person name="Bloem J."/>
            <person name="Labutti K."/>
            <person name="Salamov A."/>
            <person name="Andreopoulos B."/>
            <person name="Baker S."/>
            <person name="Barry K."/>
            <person name="Bills G."/>
            <person name="Bluhm B."/>
            <person name="Cannon C."/>
            <person name="Castanera R."/>
            <person name="Culley D."/>
            <person name="Daum C."/>
            <person name="Ezra D."/>
            <person name="Gonzalez J."/>
            <person name="Henrissat B."/>
            <person name="Kuo A."/>
            <person name="Liang C."/>
            <person name="Lipzen A."/>
            <person name="Lutzoni F."/>
            <person name="Magnuson J."/>
            <person name="Mondo S."/>
            <person name="Nolan M."/>
            <person name="Ohm R."/>
            <person name="Pangilinan J."/>
            <person name="Park H.-J."/>
            <person name="Ramirez L."/>
            <person name="Alfaro M."/>
            <person name="Sun H."/>
            <person name="Tritt A."/>
            <person name="Yoshinaga Y."/>
            <person name="Zwiers L.-H."/>
            <person name="Turgeon B."/>
            <person name="Goodwin S."/>
            <person name="Spatafora J."/>
            <person name="Crous P."/>
            <person name="Grigoriev I."/>
        </authorList>
    </citation>
    <scope>NUCLEOTIDE SEQUENCE</scope>
    <source>
        <strain evidence="3">CBS 113818</strain>
    </source>
</reference>